<proteinExistence type="predicted"/>
<reference evidence="37" key="1">
    <citation type="submission" date="2025-08" db="UniProtKB">
        <authorList>
            <consortium name="RefSeq"/>
        </authorList>
    </citation>
    <scope>IDENTIFICATION</scope>
</reference>
<evidence type="ECO:0000256" key="8">
    <source>
        <dbReference type="ARBA" id="ARBA00022468"/>
    </source>
</evidence>
<dbReference type="AlphaFoldDB" id="A0A6I9HUS5"/>
<dbReference type="GO" id="GO:0008270">
    <property type="term" value="F:zinc ion binding"/>
    <property type="evidence" value="ECO:0007669"/>
    <property type="project" value="UniProtKB-KW"/>
</dbReference>
<keyword evidence="21" id="KW-0007">Acetylation</keyword>
<evidence type="ECO:0000256" key="13">
    <source>
        <dbReference type="ARBA" id="ARBA00022553"/>
    </source>
</evidence>
<evidence type="ECO:0000256" key="23">
    <source>
        <dbReference type="ARBA" id="ARBA00023065"/>
    </source>
</evidence>
<evidence type="ECO:0000256" key="32">
    <source>
        <dbReference type="SAM" id="Coils"/>
    </source>
</evidence>
<evidence type="ECO:0000256" key="17">
    <source>
        <dbReference type="ARBA" id="ARBA00022782"/>
    </source>
</evidence>
<dbReference type="GO" id="GO:0051988">
    <property type="term" value="P:regulation of attachment of spindle microtubules to kinetochore"/>
    <property type="evidence" value="ECO:0007669"/>
    <property type="project" value="Ensembl"/>
</dbReference>
<feature type="coiled-coil region" evidence="32">
    <location>
        <begin position="58"/>
        <end position="106"/>
    </location>
</feature>
<dbReference type="GO" id="GO:0045995">
    <property type="term" value="P:regulation of embryonic development"/>
    <property type="evidence" value="ECO:0007669"/>
    <property type="project" value="Ensembl"/>
</dbReference>
<keyword evidence="22 32" id="KW-0175">Coiled coil</keyword>
<evidence type="ECO:0000256" key="12">
    <source>
        <dbReference type="ARBA" id="ARBA00022499"/>
    </source>
</evidence>
<keyword evidence="15" id="KW-0479">Metal-binding</keyword>
<dbReference type="Proteomes" id="UP000504602">
    <property type="component" value="Unplaced"/>
</dbReference>
<dbReference type="GO" id="GO:0005096">
    <property type="term" value="F:GTPase activator activity"/>
    <property type="evidence" value="ECO:0007669"/>
    <property type="project" value="UniProtKB-KW"/>
</dbReference>
<evidence type="ECO:0000256" key="1">
    <source>
        <dbReference type="ARBA" id="ARBA00004123"/>
    </source>
</evidence>
<evidence type="ECO:0000256" key="25">
    <source>
        <dbReference type="ARBA" id="ARBA00023136"/>
    </source>
</evidence>
<dbReference type="GO" id="GO:0051233">
    <property type="term" value="C:spindle midzone"/>
    <property type="evidence" value="ECO:0007669"/>
    <property type="project" value="Ensembl"/>
</dbReference>
<dbReference type="GO" id="GO:0043015">
    <property type="term" value="F:gamma-tubulin binding"/>
    <property type="evidence" value="ECO:0007669"/>
    <property type="project" value="Ensembl"/>
</dbReference>
<dbReference type="KEGG" id="gfr:102037579"/>
<dbReference type="Gene3D" id="3.30.60.20">
    <property type="match status" value="1"/>
</dbReference>
<dbReference type="GO" id="GO:0000915">
    <property type="term" value="P:actomyosin contractile ring assembly"/>
    <property type="evidence" value="ECO:0007669"/>
    <property type="project" value="Ensembl"/>
</dbReference>
<keyword evidence="26" id="KW-0206">Cytoskeleton</keyword>
<feature type="domain" description="Phorbol-ester/DAG-type" evidence="34">
    <location>
        <begin position="285"/>
        <end position="334"/>
    </location>
</feature>
<keyword evidence="20" id="KW-0744">Spermatogenesis</keyword>
<keyword evidence="28" id="KW-0131">Cell cycle</keyword>
<dbReference type="GO" id="GO:0007283">
    <property type="term" value="P:spermatogenesis"/>
    <property type="evidence" value="ECO:0007669"/>
    <property type="project" value="UniProtKB-KW"/>
</dbReference>
<evidence type="ECO:0000256" key="33">
    <source>
        <dbReference type="SAM" id="MobiDB-lite"/>
    </source>
</evidence>
<keyword evidence="9" id="KW-0217">Developmental protein</keyword>
<evidence type="ECO:0000256" key="9">
    <source>
        <dbReference type="ARBA" id="ARBA00022473"/>
    </source>
</evidence>
<dbReference type="SMART" id="SM00109">
    <property type="entry name" value="C1"/>
    <property type="match status" value="1"/>
</dbReference>
<dbReference type="GO" id="GO:0005547">
    <property type="term" value="F:phosphatidylinositol-3,4,5-trisphosphate binding"/>
    <property type="evidence" value="ECO:0007669"/>
    <property type="project" value="Ensembl"/>
</dbReference>
<accession>A0A6I9HUS5</accession>
<evidence type="ECO:0000259" key="34">
    <source>
        <dbReference type="PROSITE" id="PS50081"/>
    </source>
</evidence>
<evidence type="ECO:0000256" key="19">
    <source>
        <dbReference type="ARBA" id="ARBA00022843"/>
    </source>
</evidence>
<dbReference type="GO" id="GO:0007266">
    <property type="term" value="P:Rho protein signal transduction"/>
    <property type="evidence" value="ECO:0007669"/>
    <property type="project" value="TreeGrafter"/>
</dbReference>
<dbReference type="GO" id="GO:0009898">
    <property type="term" value="C:cytoplasmic side of plasma membrane"/>
    <property type="evidence" value="ECO:0007669"/>
    <property type="project" value="Ensembl"/>
</dbReference>
<keyword evidence="12" id="KW-1017">Isopeptide bond</keyword>
<protein>
    <recommendedName>
        <fullName evidence="30">Rac GTPase-activating protein 1</fullName>
    </recommendedName>
    <alternativeName>
        <fullName evidence="31">Male germ cell RacGap</fullName>
    </alternativeName>
</protein>
<evidence type="ECO:0000256" key="10">
    <source>
        <dbReference type="ARBA" id="ARBA00022475"/>
    </source>
</evidence>
<dbReference type="SUPFAM" id="SSF57889">
    <property type="entry name" value="Cysteine-rich domain"/>
    <property type="match status" value="1"/>
</dbReference>
<evidence type="ECO:0000256" key="26">
    <source>
        <dbReference type="ARBA" id="ARBA00023212"/>
    </source>
</evidence>
<dbReference type="GO" id="GO:0000281">
    <property type="term" value="P:mitotic cytokinesis"/>
    <property type="evidence" value="ECO:0007669"/>
    <property type="project" value="Ensembl"/>
</dbReference>
<dbReference type="GO" id="GO:0019901">
    <property type="term" value="F:protein kinase binding"/>
    <property type="evidence" value="ECO:0007669"/>
    <property type="project" value="Ensembl"/>
</dbReference>
<evidence type="ECO:0000313" key="36">
    <source>
        <dbReference type="Proteomes" id="UP000504602"/>
    </source>
</evidence>
<evidence type="ECO:0000256" key="20">
    <source>
        <dbReference type="ARBA" id="ARBA00022871"/>
    </source>
</evidence>
<evidence type="ECO:0000256" key="11">
    <source>
        <dbReference type="ARBA" id="ARBA00022490"/>
    </source>
</evidence>
<keyword evidence="8" id="KW-0343">GTPase activation</keyword>
<keyword evidence="16" id="KW-0863">Zinc-finger</keyword>
<dbReference type="GO" id="GO:0032154">
    <property type="term" value="C:cleavage furrow"/>
    <property type="evidence" value="ECO:0007669"/>
    <property type="project" value="UniProtKB-SubCell"/>
</dbReference>
<dbReference type="GO" id="GO:0001669">
    <property type="term" value="C:acrosomal vesicle"/>
    <property type="evidence" value="ECO:0007669"/>
    <property type="project" value="UniProtKB-SubCell"/>
</dbReference>
<keyword evidence="27" id="KW-0539">Nucleus</keyword>
<dbReference type="InterPro" id="IPR002219">
    <property type="entry name" value="PKC_DAG/PE"/>
</dbReference>
<evidence type="ECO:0000256" key="28">
    <source>
        <dbReference type="ARBA" id="ARBA00023306"/>
    </source>
</evidence>
<dbReference type="PROSITE" id="PS50081">
    <property type="entry name" value="ZF_DAG_PE_2"/>
    <property type="match status" value="1"/>
</dbReference>
<keyword evidence="7" id="KW-0813">Transport</keyword>
<dbReference type="GO" id="GO:0007405">
    <property type="term" value="P:neuroblast proliferation"/>
    <property type="evidence" value="ECO:0007669"/>
    <property type="project" value="Ensembl"/>
</dbReference>
<keyword evidence="24" id="KW-0446">Lipid-binding</keyword>
<keyword evidence="23" id="KW-0406">Ion transport</keyword>
<dbReference type="CTD" id="29127"/>
<keyword evidence="25" id="KW-0472">Membrane</keyword>
<dbReference type="PROSITE" id="PS00479">
    <property type="entry name" value="ZF_DAG_PE_1"/>
    <property type="match status" value="1"/>
</dbReference>
<dbReference type="CDD" id="cd04382">
    <property type="entry name" value="RhoGAP_MgcRacGAP"/>
    <property type="match status" value="1"/>
</dbReference>
<evidence type="ECO:0000256" key="24">
    <source>
        <dbReference type="ARBA" id="ARBA00023121"/>
    </source>
</evidence>
<dbReference type="Pfam" id="PF00620">
    <property type="entry name" value="RhoGAP"/>
    <property type="match status" value="1"/>
</dbReference>
<dbReference type="InterPro" id="IPR000198">
    <property type="entry name" value="RhoGAP_dom"/>
</dbReference>
<evidence type="ECO:0000256" key="16">
    <source>
        <dbReference type="ARBA" id="ARBA00022771"/>
    </source>
</evidence>
<dbReference type="GO" id="GO:0030674">
    <property type="term" value="F:protein-macromolecule adaptor activity"/>
    <property type="evidence" value="ECO:0007669"/>
    <property type="project" value="Ensembl"/>
</dbReference>
<keyword evidence="36" id="KW-1185">Reference proteome</keyword>
<keyword evidence="17" id="KW-0221">Differentiation</keyword>
<feature type="compositionally biased region" description="Polar residues" evidence="33">
    <location>
        <begin position="202"/>
        <end position="212"/>
    </location>
</feature>
<dbReference type="InterPro" id="IPR008936">
    <property type="entry name" value="Rho_GTPase_activation_prot"/>
</dbReference>
<keyword evidence="29" id="KW-0968">Cytoplasmic vesicle</keyword>
<organism evidence="36 37">
    <name type="scientific">Geospiza fortis</name>
    <name type="common">Medium ground-finch</name>
    <dbReference type="NCBI Taxonomy" id="48883"/>
    <lineage>
        <taxon>Eukaryota</taxon>
        <taxon>Metazoa</taxon>
        <taxon>Chordata</taxon>
        <taxon>Craniata</taxon>
        <taxon>Vertebrata</taxon>
        <taxon>Euteleostomi</taxon>
        <taxon>Archelosauria</taxon>
        <taxon>Archosauria</taxon>
        <taxon>Dinosauria</taxon>
        <taxon>Saurischia</taxon>
        <taxon>Theropoda</taxon>
        <taxon>Coelurosauria</taxon>
        <taxon>Aves</taxon>
        <taxon>Neognathae</taxon>
        <taxon>Neoaves</taxon>
        <taxon>Telluraves</taxon>
        <taxon>Australaves</taxon>
        <taxon>Passeriformes</taxon>
        <taxon>Thraupidae</taxon>
        <taxon>Geospiza</taxon>
    </lineage>
</organism>
<dbReference type="Pfam" id="PF00130">
    <property type="entry name" value="C1_1"/>
    <property type="match status" value="1"/>
</dbReference>
<dbReference type="RefSeq" id="XP_005430155.1">
    <property type="nucleotide sequence ID" value="XM_005430098.2"/>
</dbReference>
<dbReference type="GO" id="GO:0032467">
    <property type="term" value="P:positive regulation of cytokinesis"/>
    <property type="evidence" value="ECO:0007669"/>
    <property type="project" value="Ensembl"/>
</dbReference>
<evidence type="ECO:0000256" key="30">
    <source>
        <dbReference type="ARBA" id="ARBA00067896"/>
    </source>
</evidence>
<dbReference type="GO" id="GO:0006811">
    <property type="term" value="P:monoatomic ion transport"/>
    <property type="evidence" value="ECO:0007669"/>
    <property type="project" value="UniProtKB-KW"/>
</dbReference>
<evidence type="ECO:0000256" key="21">
    <source>
        <dbReference type="ARBA" id="ARBA00022990"/>
    </source>
</evidence>
<evidence type="ECO:0000256" key="22">
    <source>
        <dbReference type="ARBA" id="ARBA00023054"/>
    </source>
</evidence>
<dbReference type="GeneID" id="102037579"/>
<dbReference type="FunFam" id="3.30.60.20:FF:000033">
    <property type="entry name" value="Rac GTPase-activating protein 1"/>
    <property type="match status" value="1"/>
</dbReference>
<keyword evidence="18" id="KW-0862">Zinc</keyword>
<feature type="domain" description="Rho-GAP" evidence="35">
    <location>
        <begin position="348"/>
        <end position="538"/>
    </location>
</feature>
<evidence type="ECO:0000256" key="4">
    <source>
        <dbReference type="ARBA" id="ARBA00004218"/>
    </source>
</evidence>
<dbReference type="PANTHER" id="PTHR46199:SF8">
    <property type="entry name" value="RAC GTPASE ACTIVATING PROTEIN 1"/>
    <property type="match status" value="1"/>
</dbReference>
<evidence type="ECO:0000256" key="14">
    <source>
        <dbReference type="ARBA" id="ARBA00022618"/>
    </source>
</evidence>
<name>A0A6I9HUS5_GEOFO</name>
<keyword evidence="13" id="KW-0597">Phosphoprotein</keyword>
<evidence type="ECO:0000259" key="35">
    <source>
        <dbReference type="PROSITE" id="PS50238"/>
    </source>
</evidence>
<sequence>MEIAMVNLRGLFEQLTRQAELLSEGNECQFIQLAKNFEENRRKWQKLEQELCRYKDLLMKTEAERSALDVKLKHARNQVDVEIKRRQKAEMDCEKLERQIQLIRELLMCDGSGSIQLSEEQKSVLAFLNRPQPSVGSAGNKRLSTIDESGSILSDISFDKSDDSLDWDSSVVKAVRLKRREKRRSSRQFAEGPPAPQKKSRSISSSADQANESIVAKTTVMVPNDGGPIEAISTIQTVPYPRRSRRKSGPLQPWNSESSIGSKQLESKQDTDGSSTPQHNGGVRLHDFVSKTVIKPESCVPCGKRVKFGKISLKCRDCRVVAHPECRERCPLPCIPTLTGTPVRIGEGTLMDFVPSTPPMIPSIIVHCVNEIEQRGLHETGIYRISGCDKTVRELKEKFLRAKSIPLLSKVDDIHAICGLLKDFLRSLKEPLLTFRLNKTFMEAAEIPDEDNSIAAMYQAVGELPQANRDTLAFLMVHLQRVAQSPDTKMDISNLAKVFGPTIVAHAVPDPDPMTLLQDTKRQPKVVERLLLLPMDYWSQLMMVEQENIDPAHVIENTNAYSTPRTPEVQVSILGPLTTPEHQLSKTPSSSSLSQRVRSTFSKTTPKFGSKSKSTTQFGHQGNFFASPMLK</sequence>
<evidence type="ECO:0000256" key="15">
    <source>
        <dbReference type="ARBA" id="ARBA00022723"/>
    </source>
</evidence>
<dbReference type="InterPro" id="IPR046349">
    <property type="entry name" value="C1-like_sf"/>
</dbReference>
<evidence type="ECO:0000256" key="29">
    <source>
        <dbReference type="ARBA" id="ARBA00023329"/>
    </source>
</evidence>
<keyword evidence="14" id="KW-0132">Cell division</keyword>
<gene>
    <name evidence="37" type="primary">RACGAP1</name>
</gene>
<feature type="compositionally biased region" description="Polar residues" evidence="33">
    <location>
        <begin position="603"/>
        <end position="620"/>
    </location>
</feature>
<evidence type="ECO:0000256" key="3">
    <source>
        <dbReference type="ARBA" id="ARBA00004214"/>
    </source>
</evidence>
<keyword evidence="11" id="KW-0963">Cytoplasm</keyword>
<dbReference type="GO" id="GO:0008017">
    <property type="term" value="F:microtubule binding"/>
    <property type="evidence" value="ECO:0007669"/>
    <property type="project" value="Ensembl"/>
</dbReference>
<dbReference type="CDD" id="cd20821">
    <property type="entry name" value="C1_MgcRacGAP"/>
    <property type="match status" value="1"/>
</dbReference>
<dbReference type="GO" id="GO:0051256">
    <property type="term" value="P:mitotic spindle midzone assembly"/>
    <property type="evidence" value="ECO:0007669"/>
    <property type="project" value="Ensembl"/>
</dbReference>
<feature type="region of interest" description="Disordered" evidence="33">
    <location>
        <begin position="179"/>
        <end position="284"/>
    </location>
</feature>
<dbReference type="InParanoid" id="A0A6I9HUS5"/>
<dbReference type="SUPFAM" id="SSF48350">
    <property type="entry name" value="GTPase activation domain, GAP"/>
    <property type="match status" value="1"/>
</dbReference>
<dbReference type="PROSITE" id="PS50238">
    <property type="entry name" value="RHOGAP"/>
    <property type="match status" value="1"/>
</dbReference>
<dbReference type="GO" id="GO:0048487">
    <property type="term" value="F:beta-tubulin binding"/>
    <property type="evidence" value="ECO:0007669"/>
    <property type="project" value="Ensembl"/>
</dbReference>
<dbReference type="GO" id="GO:0097149">
    <property type="term" value="C:centralspindlin complex"/>
    <property type="evidence" value="ECO:0007669"/>
    <property type="project" value="Ensembl"/>
</dbReference>
<feature type="compositionally biased region" description="Low complexity" evidence="33">
    <location>
        <begin position="589"/>
        <end position="602"/>
    </location>
</feature>
<evidence type="ECO:0000313" key="37">
    <source>
        <dbReference type="RefSeq" id="XP_005430155.1"/>
    </source>
</evidence>
<evidence type="ECO:0000256" key="2">
    <source>
        <dbReference type="ARBA" id="ARBA00004186"/>
    </source>
</evidence>
<evidence type="ECO:0000256" key="6">
    <source>
        <dbReference type="ARBA" id="ARBA00004626"/>
    </source>
</evidence>
<keyword evidence="10" id="KW-1003">Cell membrane</keyword>
<dbReference type="GO" id="GO:0030218">
    <property type="term" value="P:erythrocyte differentiation"/>
    <property type="evidence" value="ECO:0007669"/>
    <property type="project" value="Ensembl"/>
</dbReference>
<dbReference type="SMART" id="SM00324">
    <property type="entry name" value="RhoGAP"/>
    <property type="match status" value="1"/>
</dbReference>
<dbReference type="OrthoDB" id="2218807at2759"/>
<comment type="subcellular location">
    <subcellularLocation>
        <location evidence="5">Cell membrane</location>
        <topology evidence="5">Peripheral membrane protein</topology>
        <orientation evidence="5">Cytoplasmic side</orientation>
    </subcellularLocation>
    <subcellularLocation>
        <location evidence="6">Cleavage furrow</location>
    </subcellularLocation>
    <subcellularLocation>
        <location evidence="2">Cytoplasm</location>
        <location evidence="2">Cytoskeleton</location>
        <location evidence="2">Spindle</location>
    </subcellularLocation>
    <subcellularLocation>
        <location evidence="4">Cytoplasmic vesicle</location>
        <location evidence="4">Secretory vesicle</location>
        <location evidence="4">Acrosome</location>
    </subcellularLocation>
    <subcellularLocation>
        <location evidence="3">Midbody</location>
    </subcellularLocation>
    <subcellularLocation>
        <location evidence="1">Nucleus</location>
    </subcellularLocation>
</comment>
<dbReference type="GO" id="GO:0030496">
    <property type="term" value="C:midbody"/>
    <property type="evidence" value="ECO:0007669"/>
    <property type="project" value="UniProtKB-SubCell"/>
</dbReference>
<evidence type="ECO:0000256" key="27">
    <source>
        <dbReference type="ARBA" id="ARBA00023242"/>
    </source>
</evidence>
<evidence type="ECO:0000256" key="31">
    <source>
        <dbReference type="ARBA" id="ARBA00075869"/>
    </source>
</evidence>
<feature type="compositionally biased region" description="Polar residues" evidence="33">
    <location>
        <begin position="253"/>
        <end position="264"/>
    </location>
</feature>
<dbReference type="GO" id="GO:0043014">
    <property type="term" value="F:alpha-tubulin binding"/>
    <property type="evidence" value="ECO:0007669"/>
    <property type="project" value="Ensembl"/>
</dbReference>
<dbReference type="Gene3D" id="1.10.555.10">
    <property type="entry name" value="Rho GTPase activation protein"/>
    <property type="match status" value="1"/>
</dbReference>
<feature type="region of interest" description="Disordered" evidence="33">
    <location>
        <begin position="579"/>
        <end position="620"/>
    </location>
</feature>
<dbReference type="FunFam" id="1.10.555.10:FF:000034">
    <property type="entry name" value="Rac GTPase-activating protein 1"/>
    <property type="match status" value="1"/>
</dbReference>
<evidence type="ECO:0000256" key="7">
    <source>
        <dbReference type="ARBA" id="ARBA00022448"/>
    </source>
</evidence>
<dbReference type="GO" id="GO:0005654">
    <property type="term" value="C:nucleoplasm"/>
    <property type="evidence" value="ECO:0007669"/>
    <property type="project" value="Ensembl"/>
</dbReference>
<dbReference type="GO" id="GO:1902358">
    <property type="term" value="P:sulfate transmembrane transport"/>
    <property type="evidence" value="ECO:0007669"/>
    <property type="project" value="Ensembl"/>
</dbReference>
<keyword evidence="19" id="KW-0832">Ubl conjugation</keyword>
<evidence type="ECO:0000256" key="5">
    <source>
        <dbReference type="ARBA" id="ARBA00004413"/>
    </source>
</evidence>
<dbReference type="PANTHER" id="PTHR46199">
    <property type="entry name" value="RAC GTPASE-ACTIVATING PROTEIN 1"/>
    <property type="match status" value="1"/>
</dbReference>
<evidence type="ECO:0000256" key="18">
    <source>
        <dbReference type="ARBA" id="ARBA00022833"/>
    </source>
</evidence>